<gene>
    <name evidence="1" type="ORF">C491_14002</name>
</gene>
<dbReference type="InterPro" id="IPR010287">
    <property type="entry name" value="DUF892_YciF-like"/>
</dbReference>
<evidence type="ECO:0000313" key="1">
    <source>
        <dbReference type="EMBL" id="ELY56068.1"/>
    </source>
</evidence>
<reference evidence="1 2" key="1">
    <citation type="journal article" date="2014" name="PLoS Genet.">
        <title>Phylogenetically driven sequencing of extremely halophilic archaea reveals strategies for static and dynamic osmo-response.</title>
        <authorList>
            <person name="Becker E.A."/>
            <person name="Seitzer P.M."/>
            <person name="Tritt A."/>
            <person name="Larsen D."/>
            <person name="Krusor M."/>
            <person name="Yao A.I."/>
            <person name="Wu D."/>
            <person name="Madern D."/>
            <person name="Eisen J.A."/>
            <person name="Darling A.E."/>
            <person name="Facciotti M.T."/>
        </authorList>
    </citation>
    <scope>NUCLEOTIDE SEQUENCE [LARGE SCALE GENOMIC DNA]</scope>
    <source>
        <strain evidence="1 2">DSM 10524</strain>
    </source>
</reference>
<dbReference type="PANTHER" id="PTHR30565:SF9">
    <property type="entry name" value="PROTEIN YCIF"/>
    <property type="match status" value="1"/>
</dbReference>
<evidence type="ECO:0000313" key="2">
    <source>
        <dbReference type="Proteomes" id="UP000011688"/>
    </source>
</evidence>
<organism evidence="1 2">
    <name type="scientific">Natronococcus amylolyticus DSM 10524</name>
    <dbReference type="NCBI Taxonomy" id="1227497"/>
    <lineage>
        <taxon>Archaea</taxon>
        <taxon>Methanobacteriati</taxon>
        <taxon>Methanobacteriota</taxon>
        <taxon>Stenosarchaea group</taxon>
        <taxon>Halobacteria</taxon>
        <taxon>Halobacteriales</taxon>
        <taxon>Natrialbaceae</taxon>
        <taxon>Natronococcus</taxon>
    </lineage>
</organism>
<dbReference type="OrthoDB" id="197444at2157"/>
<dbReference type="InterPro" id="IPR012347">
    <property type="entry name" value="Ferritin-like"/>
</dbReference>
<sequence>MSIKTEADMFERELQKLYHAELEILDLNGDLAEAAASEEIRELFAGHREDTVAQITRIEEIFELAELPLEERGSPIMEGLLAEKDEFVNEVESDELRDLDAIGVGTINERIEITLLDRLVLLAESLDHPEAVVNRLEQNRSEAESALRKMQEFRERRRES</sequence>
<dbReference type="PANTHER" id="PTHR30565">
    <property type="entry name" value="PROTEIN YCIF"/>
    <property type="match status" value="1"/>
</dbReference>
<protein>
    <submittedName>
        <fullName evidence="1">Uncharacterized protein</fullName>
    </submittedName>
</protein>
<dbReference type="EMBL" id="AOIB01000028">
    <property type="protein sequence ID" value="ELY56068.1"/>
    <property type="molecule type" value="Genomic_DNA"/>
</dbReference>
<keyword evidence="2" id="KW-1185">Reference proteome</keyword>
<dbReference type="InterPro" id="IPR047114">
    <property type="entry name" value="YciF"/>
</dbReference>
<accession>L9X670</accession>
<dbReference type="RefSeq" id="WP_005557288.1">
    <property type="nucleotide sequence ID" value="NZ_AOIB01000028.1"/>
</dbReference>
<dbReference type="AlphaFoldDB" id="L9X670"/>
<comment type="caution">
    <text evidence="1">The sequence shown here is derived from an EMBL/GenBank/DDBJ whole genome shotgun (WGS) entry which is preliminary data.</text>
</comment>
<dbReference type="eggNOG" id="arCOG10787">
    <property type="taxonomic scope" value="Archaea"/>
</dbReference>
<proteinExistence type="predicted"/>
<dbReference type="STRING" id="1227497.C491_14002"/>
<dbReference type="Pfam" id="PF05974">
    <property type="entry name" value="DUF892"/>
    <property type="match status" value="1"/>
</dbReference>
<dbReference type="Gene3D" id="1.20.1260.10">
    <property type="match status" value="1"/>
</dbReference>
<dbReference type="SUPFAM" id="SSF47240">
    <property type="entry name" value="Ferritin-like"/>
    <property type="match status" value="1"/>
</dbReference>
<dbReference type="Proteomes" id="UP000011688">
    <property type="component" value="Unassembled WGS sequence"/>
</dbReference>
<dbReference type="InterPro" id="IPR009078">
    <property type="entry name" value="Ferritin-like_SF"/>
</dbReference>
<name>L9X670_9EURY</name>